<evidence type="ECO:0000313" key="6">
    <source>
        <dbReference type="EMBL" id="KAG5560857.1"/>
    </source>
</evidence>
<comment type="caution">
    <text evidence="6">The sequence shown here is derived from an EMBL/GenBank/DDBJ whole genome shotgun (WGS) entry which is preliminary data.</text>
</comment>
<gene>
    <name evidence="6" type="ORF">RHGRI_004016</name>
</gene>
<dbReference type="GO" id="GO:0005524">
    <property type="term" value="F:ATP binding"/>
    <property type="evidence" value="ECO:0007669"/>
    <property type="project" value="UniProtKB-KW"/>
</dbReference>
<keyword evidence="3" id="KW-0611">Plant defense</keyword>
<evidence type="ECO:0000313" key="7">
    <source>
        <dbReference type="Proteomes" id="UP000823749"/>
    </source>
</evidence>
<dbReference type="InterPro" id="IPR038005">
    <property type="entry name" value="RX-like_CC"/>
</dbReference>
<evidence type="ECO:0000256" key="2">
    <source>
        <dbReference type="ARBA" id="ARBA00022741"/>
    </source>
</evidence>
<feature type="domain" description="Disease resistance N-terminal" evidence="5">
    <location>
        <begin position="6"/>
        <end position="88"/>
    </location>
</feature>
<dbReference type="Gene3D" id="1.20.5.4130">
    <property type="match status" value="1"/>
</dbReference>
<dbReference type="AlphaFoldDB" id="A0AAV6L7C3"/>
<dbReference type="Proteomes" id="UP000823749">
    <property type="component" value="Chromosome 2"/>
</dbReference>
<accession>A0AAV6L7C3</accession>
<dbReference type="GO" id="GO:0006952">
    <property type="term" value="P:defense response"/>
    <property type="evidence" value="ECO:0007669"/>
    <property type="project" value="UniProtKB-KW"/>
</dbReference>
<keyword evidence="4" id="KW-0067">ATP-binding</keyword>
<organism evidence="6 7">
    <name type="scientific">Rhododendron griersonianum</name>
    <dbReference type="NCBI Taxonomy" id="479676"/>
    <lineage>
        <taxon>Eukaryota</taxon>
        <taxon>Viridiplantae</taxon>
        <taxon>Streptophyta</taxon>
        <taxon>Embryophyta</taxon>
        <taxon>Tracheophyta</taxon>
        <taxon>Spermatophyta</taxon>
        <taxon>Magnoliopsida</taxon>
        <taxon>eudicotyledons</taxon>
        <taxon>Gunneridae</taxon>
        <taxon>Pentapetalae</taxon>
        <taxon>asterids</taxon>
        <taxon>Ericales</taxon>
        <taxon>Ericaceae</taxon>
        <taxon>Ericoideae</taxon>
        <taxon>Rhodoreae</taxon>
        <taxon>Rhododendron</taxon>
    </lineage>
</organism>
<evidence type="ECO:0000259" key="5">
    <source>
        <dbReference type="Pfam" id="PF18052"/>
    </source>
</evidence>
<name>A0AAV6L7C3_9ERIC</name>
<reference evidence="6" key="1">
    <citation type="submission" date="2020-08" db="EMBL/GenBank/DDBJ databases">
        <title>Plant Genome Project.</title>
        <authorList>
            <person name="Zhang R.-G."/>
        </authorList>
    </citation>
    <scope>NUCLEOTIDE SEQUENCE</scope>
    <source>
        <strain evidence="6">WSP0</strain>
        <tissue evidence="6">Leaf</tissue>
    </source>
</reference>
<dbReference type="EMBL" id="JACTNZ010000002">
    <property type="protein sequence ID" value="KAG5560857.1"/>
    <property type="molecule type" value="Genomic_DNA"/>
</dbReference>
<evidence type="ECO:0000256" key="1">
    <source>
        <dbReference type="ARBA" id="ARBA00022737"/>
    </source>
</evidence>
<keyword evidence="7" id="KW-1185">Reference proteome</keyword>
<sequence>MGDTDVDFFLETLKQLIMSSKVESIIKEKHQLESLEDEIKYMRGFLKVTEKKRKEHSEVMNLVRQIKDVVSKAENIIELFEVQAFKANHVLPNFLRHPQDHPFLNLEIVQKVIKTLMTEVKKIYDENMCDINGVVGKKLERSFSESEGLQSCKLYDCYLRICFQKVFTELV</sequence>
<proteinExistence type="predicted"/>
<evidence type="ECO:0000256" key="4">
    <source>
        <dbReference type="ARBA" id="ARBA00022840"/>
    </source>
</evidence>
<protein>
    <recommendedName>
        <fullName evidence="5">Disease resistance N-terminal domain-containing protein</fullName>
    </recommendedName>
</protein>
<keyword evidence="1" id="KW-0677">Repeat</keyword>
<dbReference type="Pfam" id="PF18052">
    <property type="entry name" value="Rx_N"/>
    <property type="match status" value="1"/>
</dbReference>
<keyword evidence="2" id="KW-0547">Nucleotide-binding</keyword>
<evidence type="ECO:0000256" key="3">
    <source>
        <dbReference type="ARBA" id="ARBA00022821"/>
    </source>
</evidence>
<dbReference type="CDD" id="cd14798">
    <property type="entry name" value="RX-CC_like"/>
    <property type="match status" value="1"/>
</dbReference>
<dbReference type="InterPro" id="IPR041118">
    <property type="entry name" value="Rx_N"/>
</dbReference>